<sequence>MIWTPRATVATIVEKDQTFLTVSEQVKGQLVFNQPAGHIEANEKIVDAAIRETLEETGWEVKPSYLLGIYIYRPPTSDLTFHRYCFIAKPVQHHPAHRLDPDIEATHWLSLEQLSQPSIHLRSPLVVECIKDYLAGIRYPLAVIHEDE</sequence>
<keyword evidence="6" id="KW-0460">Magnesium</keyword>
<dbReference type="InterPro" id="IPR020084">
    <property type="entry name" value="NUDIX_hydrolase_CS"/>
</dbReference>
<dbReference type="InterPro" id="IPR015797">
    <property type="entry name" value="NUDIX_hydrolase-like_dom_sf"/>
</dbReference>
<dbReference type="InterPro" id="IPR033713">
    <property type="entry name" value="NudJ"/>
</dbReference>
<dbReference type="Gene3D" id="3.90.79.10">
    <property type="entry name" value="Nucleoside Triphosphate Pyrophosphohydrolase"/>
    <property type="match status" value="1"/>
</dbReference>
<name>A0A853I5K7_9GAMM</name>
<organism evidence="8 9">
    <name type="scientific">Spartinivicinus marinus</name>
    <dbReference type="NCBI Taxonomy" id="2994442"/>
    <lineage>
        <taxon>Bacteria</taxon>
        <taxon>Pseudomonadati</taxon>
        <taxon>Pseudomonadota</taxon>
        <taxon>Gammaproteobacteria</taxon>
        <taxon>Oceanospirillales</taxon>
        <taxon>Zooshikellaceae</taxon>
        <taxon>Spartinivicinus</taxon>
    </lineage>
</organism>
<evidence type="ECO:0000256" key="1">
    <source>
        <dbReference type="ARBA" id="ARBA00001946"/>
    </source>
</evidence>
<comment type="similarity">
    <text evidence="2 6">Belongs to the Nudix hydrolase family. NudJ subfamily.</text>
</comment>
<dbReference type="EC" id="3.6.1.-" evidence="6"/>
<evidence type="ECO:0000259" key="7">
    <source>
        <dbReference type="PROSITE" id="PS51462"/>
    </source>
</evidence>
<proteinExistence type="inferred from homology"/>
<dbReference type="CDD" id="cd03675">
    <property type="entry name" value="NUDIX_Hydrolase"/>
    <property type="match status" value="1"/>
</dbReference>
<evidence type="ECO:0000313" key="9">
    <source>
        <dbReference type="Proteomes" id="UP000569732"/>
    </source>
</evidence>
<comment type="subunit">
    <text evidence="3 6">Monomer.</text>
</comment>
<dbReference type="PROSITE" id="PS00893">
    <property type="entry name" value="NUDIX_BOX"/>
    <property type="match status" value="1"/>
</dbReference>
<dbReference type="GO" id="GO:0004787">
    <property type="term" value="F:thiamine diphosphate phosphatase activity"/>
    <property type="evidence" value="ECO:0007669"/>
    <property type="project" value="InterPro"/>
</dbReference>
<evidence type="ECO:0000313" key="8">
    <source>
        <dbReference type="EMBL" id="NYZ65424.1"/>
    </source>
</evidence>
<dbReference type="RefSeq" id="WP_180567455.1">
    <property type="nucleotide sequence ID" value="NZ_JACCKB010000005.1"/>
</dbReference>
<accession>A0A853I5K7</accession>
<dbReference type="PANTHER" id="PTHR43222:SF11">
    <property type="entry name" value="PHOSPHATASE NUDJ"/>
    <property type="match status" value="1"/>
</dbReference>
<gene>
    <name evidence="6" type="primary">nudJ</name>
    <name evidence="8" type="ORF">H0A36_05335</name>
</gene>
<comment type="caution">
    <text evidence="8">The sequence shown here is derived from an EMBL/GenBank/DDBJ whole genome shotgun (WGS) entry which is preliminary data.</text>
</comment>
<evidence type="ECO:0000256" key="2">
    <source>
        <dbReference type="ARBA" id="ARBA00007608"/>
    </source>
</evidence>
<dbReference type="PROSITE" id="PS51462">
    <property type="entry name" value="NUDIX"/>
    <property type="match status" value="1"/>
</dbReference>
<dbReference type="Pfam" id="PF00293">
    <property type="entry name" value="NUDIX"/>
    <property type="match status" value="1"/>
</dbReference>
<comment type="cofactor">
    <cofactor evidence="1 6">
        <name>Mg(2+)</name>
        <dbReference type="ChEBI" id="CHEBI:18420"/>
    </cofactor>
</comment>
<dbReference type="PANTHER" id="PTHR43222">
    <property type="entry name" value="NUDIX HYDROLASE 23"/>
    <property type="match status" value="1"/>
</dbReference>
<dbReference type="AlphaFoldDB" id="A0A853I5K7"/>
<dbReference type="GO" id="GO:0017110">
    <property type="term" value="F:nucleoside diphosphate phosphatase activity"/>
    <property type="evidence" value="ECO:0007669"/>
    <property type="project" value="InterPro"/>
</dbReference>
<reference evidence="8 9" key="1">
    <citation type="submission" date="2020-07" db="EMBL/GenBank/DDBJ databases">
        <title>Endozoicomonas sp. nov., isolated from sediment.</title>
        <authorList>
            <person name="Gu T."/>
        </authorList>
    </citation>
    <scope>NUCLEOTIDE SEQUENCE [LARGE SCALE GENOMIC DNA]</scope>
    <source>
        <strain evidence="8 9">SM1973</strain>
    </source>
</reference>
<dbReference type="EMBL" id="JACCKB010000005">
    <property type="protein sequence ID" value="NYZ65424.1"/>
    <property type="molecule type" value="Genomic_DNA"/>
</dbReference>
<dbReference type="SUPFAM" id="SSF55811">
    <property type="entry name" value="Nudix"/>
    <property type="match status" value="1"/>
</dbReference>
<evidence type="ECO:0000256" key="6">
    <source>
        <dbReference type="RuleBase" id="RU364043"/>
    </source>
</evidence>
<dbReference type="GO" id="GO:0017111">
    <property type="term" value="F:ribonucleoside triphosphate phosphatase activity"/>
    <property type="evidence" value="ECO:0007669"/>
    <property type="project" value="InterPro"/>
</dbReference>
<dbReference type="Proteomes" id="UP000569732">
    <property type="component" value="Unassembled WGS sequence"/>
</dbReference>
<dbReference type="InterPro" id="IPR000086">
    <property type="entry name" value="NUDIX_hydrolase_dom"/>
</dbReference>
<evidence type="ECO:0000256" key="5">
    <source>
        <dbReference type="ARBA" id="ARBA00022801"/>
    </source>
</evidence>
<keyword evidence="9" id="KW-1185">Reference proteome</keyword>
<feature type="domain" description="Nudix hydrolase" evidence="7">
    <location>
        <begin position="3"/>
        <end position="134"/>
    </location>
</feature>
<evidence type="ECO:0000256" key="4">
    <source>
        <dbReference type="ARBA" id="ARBA00015552"/>
    </source>
</evidence>
<keyword evidence="5 6" id="KW-0378">Hydrolase</keyword>
<evidence type="ECO:0000256" key="3">
    <source>
        <dbReference type="ARBA" id="ARBA00011245"/>
    </source>
</evidence>
<protein>
    <recommendedName>
        <fullName evidence="4 6">Phosphatase NudJ</fullName>
        <ecNumber evidence="6">3.6.1.-</ecNumber>
    </recommendedName>
</protein>